<feature type="transmembrane region" description="Helical" evidence="1">
    <location>
        <begin position="151"/>
        <end position="171"/>
    </location>
</feature>
<gene>
    <name evidence="2" type="ORF">FSB78_02015</name>
</gene>
<dbReference type="AlphaFoldDB" id="A0A5C6UD40"/>
<keyword evidence="1" id="KW-0472">Membrane</keyword>
<feature type="transmembrane region" description="Helical" evidence="1">
    <location>
        <begin position="16"/>
        <end position="37"/>
    </location>
</feature>
<dbReference type="RefSeq" id="WP_147079535.1">
    <property type="nucleotide sequence ID" value="NZ_VOQR01000001.1"/>
</dbReference>
<reference evidence="2 3" key="1">
    <citation type="journal article" date="2013" name="Antonie Van Leeuwenhoek">
        <title>Sphingomonas ginsenosidivorax sp. nov., with the ability to transform ginsenosides.</title>
        <authorList>
            <person name="Jin X.F."/>
            <person name="Kim J.K."/>
            <person name="Liu Q.M."/>
            <person name="Kang M.S."/>
            <person name="He D."/>
            <person name="Jin F.X."/>
            <person name="Kim S.C."/>
            <person name="Im W.T."/>
        </authorList>
    </citation>
    <scope>NUCLEOTIDE SEQUENCE [LARGE SCALE GENOMIC DNA]</scope>
    <source>
        <strain evidence="2 3">KHI67</strain>
    </source>
</reference>
<dbReference type="Proteomes" id="UP000321250">
    <property type="component" value="Unassembled WGS sequence"/>
</dbReference>
<sequence>MSTLAMRKAWFQVHKWIGLILAILIIPLSISGAALVWHDGLDRIANPARYAVTGTTTRDPAVYLAAAKAALGPDQRIAQITMPEHGGPVTVAATPAGRAGPPRGGPPVRTMVYLDPPSARVLQVAASNGGLVRFLHVLHGSLQVPGVGRQIVGWIGVVMMVSCFTGLWLWWPTVGKWARGLRYRRHRNTDTNLHYLFGFWIALPLFVLSLTGAWISFPQFFGSLSGESRPRGGRGGGMPDRAAMARAKPLAAPAQPLAVVIAHAATLAAGAPLKSIAWPTDRTPDWTVTFAAKGRPVAVKIADDTGNATAAPARPQGGIGRWMRRIHDGTDMGIVWQVVIFAGGILPAVLAVTGIIMWWRARGWKAELKRKLKAKRAAPNVA</sequence>
<evidence type="ECO:0000256" key="1">
    <source>
        <dbReference type="SAM" id="Phobius"/>
    </source>
</evidence>
<protein>
    <submittedName>
        <fullName evidence="2">PepSY domain-containing protein</fullName>
    </submittedName>
</protein>
<dbReference type="InterPro" id="IPR005625">
    <property type="entry name" value="PepSY-ass_TM"/>
</dbReference>
<feature type="transmembrane region" description="Helical" evidence="1">
    <location>
        <begin position="334"/>
        <end position="359"/>
    </location>
</feature>
<name>A0A5C6UD40_9SPHN</name>
<dbReference type="PANTHER" id="PTHR34219">
    <property type="entry name" value="IRON-REGULATED INNER MEMBRANE PROTEIN-RELATED"/>
    <property type="match status" value="1"/>
</dbReference>
<keyword evidence="3" id="KW-1185">Reference proteome</keyword>
<keyword evidence="1" id="KW-1133">Transmembrane helix</keyword>
<dbReference type="OrthoDB" id="9791166at2"/>
<evidence type="ECO:0000313" key="3">
    <source>
        <dbReference type="Proteomes" id="UP000321250"/>
    </source>
</evidence>
<comment type="caution">
    <text evidence="2">The sequence shown here is derived from an EMBL/GenBank/DDBJ whole genome shotgun (WGS) entry which is preliminary data.</text>
</comment>
<proteinExistence type="predicted"/>
<evidence type="ECO:0000313" key="2">
    <source>
        <dbReference type="EMBL" id="TXC69868.1"/>
    </source>
</evidence>
<accession>A0A5C6UD40</accession>
<dbReference type="Pfam" id="PF03929">
    <property type="entry name" value="PepSY_TM"/>
    <property type="match status" value="1"/>
</dbReference>
<organism evidence="2 3">
    <name type="scientific">Sphingomonas ginsenosidivorax</name>
    <dbReference type="NCBI Taxonomy" id="862135"/>
    <lineage>
        <taxon>Bacteria</taxon>
        <taxon>Pseudomonadati</taxon>
        <taxon>Pseudomonadota</taxon>
        <taxon>Alphaproteobacteria</taxon>
        <taxon>Sphingomonadales</taxon>
        <taxon>Sphingomonadaceae</taxon>
        <taxon>Sphingomonas</taxon>
    </lineage>
</organism>
<dbReference type="EMBL" id="VOQR01000001">
    <property type="protein sequence ID" value="TXC69868.1"/>
    <property type="molecule type" value="Genomic_DNA"/>
</dbReference>
<feature type="transmembrane region" description="Helical" evidence="1">
    <location>
        <begin position="192"/>
        <end position="215"/>
    </location>
</feature>
<keyword evidence="1" id="KW-0812">Transmembrane</keyword>